<feature type="transmembrane region" description="Helical" evidence="8">
    <location>
        <begin position="517"/>
        <end position="539"/>
    </location>
</feature>
<feature type="transmembrane region" description="Helical" evidence="8">
    <location>
        <begin position="128"/>
        <end position="148"/>
    </location>
</feature>
<feature type="transmembrane region" description="Helical" evidence="8">
    <location>
        <begin position="236"/>
        <end position="259"/>
    </location>
</feature>
<gene>
    <name evidence="9" type="ORF">X560_0939</name>
</gene>
<accession>A0A0J8GH17</accession>
<reference evidence="9 10" key="1">
    <citation type="journal article" date="2015" name="Genome Biol. Evol.">
        <title>Comparative Genomics of Listeria Sensu Lato: Genus-Wide Differences in Evolutionary Dynamics and the Progressive Gain of Complex, Potentially Pathogenicity-Related Traits through Lateral Gene Transfer.</title>
        <authorList>
            <person name="Chiara M."/>
            <person name="Caruso M."/>
            <person name="D'Erchia A.M."/>
            <person name="Manzari C."/>
            <person name="Fraccalvieri R."/>
            <person name="Goffredo E."/>
            <person name="Latorre L."/>
            <person name="Miccolupo A."/>
            <person name="Padalino I."/>
            <person name="Santagada G."/>
            <person name="Chiocco D."/>
            <person name="Pesole G."/>
            <person name="Horner D.S."/>
            <person name="Parisi A."/>
        </authorList>
    </citation>
    <scope>NUCLEOTIDE SEQUENCE [LARGE SCALE GENOMIC DNA]</scope>
    <source>
        <strain evidence="9 10">1991</strain>
    </source>
</reference>
<keyword evidence="5 8" id="KW-0812">Transmembrane</keyword>
<evidence type="ECO:0000256" key="3">
    <source>
        <dbReference type="ARBA" id="ARBA00022448"/>
    </source>
</evidence>
<dbReference type="PANTHER" id="PTHR30003:SF0">
    <property type="entry name" value="GLYCOLATE PERMEASE GLCA-RELATED"/>
    <property type="match status" value="1"/>
</dbReference>
<feature type="transmembrane region" description="Helical" evidence="8">
    <location>
        <begin position="206"/>
        <end position="224"/>
    </location>
</feature>
<feature type="transmembrane region" description="Helical" evidence="8">
    <location>
        <begin position="438"/>
        <end position="460"/>
    </location>
</feature>
<evidence type="ECO:0000256" key="8">
    <source>
        <dbReference type="RuleBase" id="RU365092"/>
    </source>
</evidence>
<dbReference type="GO" id="GO:0015129">
    <property type="term" value="F:lactate transmembrane transporter activity"/>
    <property type="evidence" value="ECO:0007669"/>
    <property type="project" value="UniProtKB-UniRule"/>
</dbReference>
<dbReference type="AlphaFoldDB" id="A0A0J8GH17"/>
<dbReference type="OrthoDB" id="9761056at2"/>
<dbReference type="InterPro" id="IPR003804">
    <property type="entry name" value="Lactate_perm"/>
</dbReference>
<dbReference type="Pfam" id="PF02652">
    <property type="entry name" value="Lactate_perm"/>
    <property type="match status" value="1"/>
</dbReference>
<evidence type="ECO:0000313" key="10">
    <source>
        <dbReference type="Proteomes" id="UP000052258"/>
    </source>
</evidence>
<feature type="transmembrane region" description="Helical" evidence="8">
    <location>
        <begin position="306"/>
        <end position="328"/>
    </location>
</feature>
<comment type="subcellular location">
    <subcellularLocation>
        <location evidence="1 8">Cell membrane</location>
        <topology evidence="1 8">Multi-pass membrane protein</topology>
    </subcellularLocation>
</comment>
<keyword evidence="6 8" id="KW-1133">Transmembrane helix</keyword>
<evidence type="ECO:0000256" key="7">
    <source>
        <dbReference type="ARBA" id="ARBA00023136"/>
    </source>
</evidence>
<keyword evidence="10" id="KW-1185">Reference proteome</keyword>
<dbReference type="PANTHER" id="PTHR30003">
    <property type="entry name" value="L-LACTATE PERMEASE"/>
    <property type="match status" value="1"/>
</dbReference>
<feature type="transmembrane region" description="Helical" evidence="8">
    <location>
        <begin position="6"/>
        <end position="23"/>
    </location>
</feature>
<feature type="transmembrane region" description="Helical" evidence="8">
    <location>
        <begin position="481"/>
        <end position="511"/>
    </location>
</feature>
<evidence type="ECO:0000256" key="6">
    <source>
        <dbReference type="ARBA" id="ARBA00022989"/>
    </source>
</evidence>
<comment type="caution">
    <text evidence="9">The sequence shown here is derived from an EMBL/GenBank/DDBJ whole genome shotgun (WGS) entry which is preliminary data.</text>
</comment>
<feature type="transmembrane region" description="Helical" evidence="8">
    <location>
        <begin position="155"/>
        <end position="172"/>
    </location>
</feature>
<evidence type="ECO:0000256" key="5">
    <source>
        <dbReference type="ARBA" id="ARBA00022692"/>
    </source>
</evidence>
<organism evidence="9 10">
    <name type="scientific">Listeria fleischmannii 1991</name>
    <dbReference type="NCBI Taxonomy" id="1430899"/>
    <lineage>
        <taxon>Bacteria</taxon>
        <taxon>Bacillati</taxon>
        <taxon>Bacillota</taxon>
        <taxon>Bacilli</taxon>
        <taxon>Bacillales</taxon>
        <taxon>Listeriaceae</taxon>
        <taxon>Listeria</taxon>
    </lineage>
</organism>
<sequence>MNFFEFITAAMPILSVFIFLVILRLPAIKAMPLSFGVTALLAFFIWKVPAKQITAASLEGVFITMTVLFIIFGAILLLNLLREIGALEVLRSGFLNITKDRRLLVIIIAWGFGGFIEGAAGFGTPAAIVAPLLVILGLSPLAAVSIALIANSAPVGFGAVGTTFNVGMRQGIEPLSANLSEFFATQGLETASFLNGVAVQLTRLDLLIGTFIPLFLVLMLTKVFGKNRSFKEGLEVAPFAIFAGLCYTIPAALVAQFIGFEFPSLIGSLCSLVATIFAAQKGFLVPKGNLWETEQTESEKNETKEMSFIQALMPYIAIALLLVLTRVITPLKNWLLSISISWQNILDTGISQEWQILYSPGIVFGLVILGTILLYKIPYKKVGRALKVSAQPLMNTAIALFFSTAMVRIFINSNVQEAPLENMPTELANLASSVLGDVWPLVAPFLGIIGAFVSGSATFSNMMFTSLQLDIALLHDLSPTLIAALQAIGAAAGNMISVGSIVAVAAVVGVLGKEGQIIRLTLLPTLFYGLLAGIIAMLISL</sequence>
<feature type="transmembrane region" description="Helical" evidence="8">
    <location>
        <begin position="265"/>
        <end position="285"/>
    </location>
</feature>
<dbReference type="Proteomes" id="UP000052258">
    <property type="component" value="Unassembled WGS sequence"/>
</dbReference>
<evidence type="ECO:0000256" key="4">
    <source>
        <dbReference type="ARBA" id="ARBA00022475"/>
    </source>
</evidence>
<evidence type="ECO:0000313" key="9">
    <source>
        <dbReference type="EMBL" id="KMT60013.1"/>
    </source>
</evidence>
<keyword evidence="4 8" id="KW-1003">Cell membrane</keyword>
<comment type="similarity">
    <text evidence="2 8">Belongs to the lactate permease family.</text>
</comment>
<feature type="transmembrane region" description="Helical" evidence="8">
    <location>
        <begin position="30"/>
        <end position="48"/>
    </location>
</feature>
<proteinExistence type="inferred from homology"/>
<name>A0A0J8GH17_9LIST</name>
<dbReference type="GO" id="GO:0005886">
    <property type="term" value="C:plasma membrane"/>
    <property type="evidence" value="ECO:0007669"/>
    <property type="project" value="UniProtKB-SubCell"/>
</dbReference>
<feature type="transmembrane region" description="Helical" evidence="8">
    <location>
        <begin position="60"/>
        <end position="81"/>
    </location>
</feature>
<comment type="function">
    <text evidence="8">Uptake of L-lactate across the membrane. Can also transport D-lactate and glycolate.</text>
</comment>
<keyword evidence="7 8" id="KW-0472">Membrane</keyword>
<evidence type="ECO:0000256" key="1">
    <source>
        <dbReference type="ARBA" id="ARBA00004651"/>
    </source>
</evidence>
<dbReference type="GO" id="GO:0015295">
    <property type="term" value="F:solute:proton symporter activity"/>
    <property type="evidence" value="ECO:0007669"/>
    <property type="project" value="TreeGrafter"/>
</dbReference>
<dbReference type="EMBL" id="AZHO01000011">
    <property type="protein sequence ID" value="KMT60013.1"/>
    <property type="molecule type" value="Genomic_DNA"/>
</dbReference>
<feature type="transmembrane region" description="Helical" evidence="8">
    <location>
        <begin position="102"/>
        <end position="122"/>
    </location>
</feature>
<protein>
    <recommendedName>
        <fullName evidence="8">L-lactate permease</fullName>
    </recommendedName>
</protein>
<dbReference type="PATRIC" id="fig|1430899.3.peg.969"/>
<keyword evidence="3 8" id="KW-0813">Transport</keyword>
<dbReference type="RefSeq" id="WP_007477595.1">
    <property type="nucleotide sequence ID" value="NZ_KQ130613.1"/>
</dbReference>
<feature type="transmembrane region" description="Helical" evidence="8">
    <location>
        <begin position="356"/>
        <end position="375"/>
    </location>
</feature>
<evidence type="ECO:0000256" key="2">
    <source>
        <dbReference type="ARBA" id="ARBA00010100"/>
    </source>
</evidence>